<dbReference type="EMBL" id="JARKIB010000046">
    <property type="protein sequence ID" value="KAJ7756685.1"/>
    <property type="molecule type" value="Genomic_DNA"/>
</dbReference>
<evidence type="ECO:0000313" key="2">
    <source>
        <dbReference type="EMBL" id="KAJ7756685.1"/>
    </source>
</evidence>
<feature type="region of interest" description="Disordered" evidence="1">
    <location>
        <begin position="1"/>
        <end position="24"/>
    </location>
</feature>
<feature type="compositionally biased region" description="Basic residues" evidence="1">
    <location>
        <begin position="225"/>
        <end position="235"/>
    </location>
</feature>
<proteinExistence type="predicted"/>
<evidence type="ECO:0000313" key="3">
    <source>
        <dbReference type="Proteomes" id="UP001215598"/>
    </source>
</evidence>
<feature type="region of interest" description="Disordered" evidence="1">
    <location>
        <begin position="73"/>
        <end position="115"/>
    </location>
</feature>
<comment type="caution">
    <text evidence="2">The sequence shown here is derived from an EMBL/GenBank/DDBJ whole genome shotgun (WGS) entry which is preliminary data.</text>
</comment>
<dbReference type="AlphaFoldDB" id="A0AAD7J4E1"/>
<feature type="region of interest" description="Disordered" evidence="1">
    <location>
        <begin position="163"/>
        <end position="235"/>
    </location>
</feature>
<accession>A0AAD7J4E1</accession>
<keyword evidence="3" id="KW-1185">Reference proteome</keyword>
<name>A0AAD7J4E1_9AGAR</name>
<dbReference type="Proteomes" id="UP001215598">
    <property type="component" value="Unassembled WGS sequence"/>
</dbReference>
<protein>
    <submittedName>
        <fullName evidence="2">Uncharacterized protein</fullName>
    </submittedName>
</protein>
<evidence type="ECO:0000256" key="1">
    <source>
        <dbReference type="SAM" id="MobiDB-lite"/>
    </source>
</evidence>
<sequence>MSESKCRGSASVGGSPKQPVDKRANCCKEGVVANICNITSYEAQASGRKRSNTKHTKRGMGWEGKLMERKLTWNDRREGRGRGNMSAKNDCSKDKWSKRNSRATHREDVETSSGQEPVKTILWRPCGWIGAGCKGKLDGATGGESKEKGKLGRHRIAVDNQYDPKAAHRSNDSHPPATNAKKSPACRCELSQRKDFHRTNNREHSHKDLDRKTSSWIWQEEHSTLKRKHGGNTRT</sequence>
<feature type="compositionally biased region" description="Basic and acidic residues" evidence="1">
    <location>
        <begin position="190"/>
        <end position="224"/>
    </location>
</feature>
<reference evidence="2" key="1">
    <citation type="submission" date="2023-03" db="EMBL/GenBank/DDBJ databases">
        <title>Massive genome expansion in bonnet fungi (Mycena s.s.) driven by repeated elements and novel gene families across ecological guilds.</title>
        <authorList>
            <consortium name="Lawrence Berkeley National Laboratory"/>
            <person name="Harder C.B."/>
            <person name="Miyauchi S."/>
            <person name="Viragh M."/>
            <person name="Kuo A."/>
            <person name="Thoen E."/>
            <person name="Andreopoulos B."/>
            <person name="Lu D."/>
            <person name="Skrede I."/>
            <person name="Drula E."/>
            <person name="Henrissat B."/>
            <person name="Morin E."/>
            <person name="Kohler A."/>
            <person name="Barry K."/>
            <person name="LaButti K."/>
            <person name="Morin E."/>
            <person name="Salamov A."/>
            <person name="Lipzen A."/>
            <person name="Mereny Z."/>
            <person name="Hegedus B."/>
            <person name="Baldrian P."/>
            <person name="Stursova M."/>
            <person name="Weitz H."/>
            <person name="Taylor A."/>
            <person name="Grigoriev I.V."/>
            <person name="Nagy L.G."/>
            <person name="Martin F."/>
            <person name="Kauserud H."/>
        </authorList>
    </citation>
    <scope>NUCLEOTIDE SEQUENCE</scope>
    <source>
        <strain evidence="2">CBHHK182m</strain>
    </source>
</reference>
<organism evidence="2 3">
    <name type="scientific">Mycena metata</name>
    <dbReference type="NCBI Taxonomy" id="1033252"/>
    <lineage>
        <taxon>Eukaryota</taxon>
        <taxon>Fungi</taxon>
        <taxon>Dikarya</taxon>
        <taxon>Basidiomycota</taxon>
        <taxon>Agaricomycotina</taxon>
        <taxon>Agaricomycetes</taxon>
        <taxon>Agaricomycetidae</taxon>
        <taxon>Agaricales</taxon>
        <taxon>Marasmiineae</taxon>
        <taxon>Mycenaceae</taxon>
        <taxon>Mycena</taxon>
    </lineage>
</organism>
<gene>
    <name evidence="2" type="ORF">B0H16DRAFT_1458135</name>
</gene>